<reference evidence="2" key="2">
    <citation type="submission" date="2023-02" db="EMBL/GenBank/DDBJ databases">
        <title>'Rhodoalgimonas zhirmunskyi' gen. nov., isolated from a red alga.</title>
        <authorList>
            <person name="Nedashkovskaya O.I."/>
            <person name="Otstavnykh N.Y."/>
            <person name="Bystritskaya E.P."/>
            <person name="Balabanova L.A."/>
            <person name="Isaeva M.P."/>
        </authorList>
    </citation>
    <scope>NUCLEOTIDE SEQUENCE</scope>
    <source>
        <strain evidence="2">KCTC 52189</strain>
    </source>
</reference>
<evidence type="ECO:0000313" key="2">
    <source>
        <dbReference type="EMBL" id="MDQ2089935.1"/>
    </source>
</evidence>
<keyword evidence="3" id="KW-1185">Reference proteome</keyword>
<dbReference type="Proteomes" id="UP001226762">
    <property type="component" value="Unassembled WGS sequence"/>
</dbReference>
<reference evidence="2" key="1">
    <citation type="submission" date="2022-07" db="EMBL/GenBank/DDBJ databases">
        <authorList>
            <person name="Otstavnykh N."/>
            <person name="Isaeva M."/>
            <person name="Bystritskaya E."/>
        </authorList>
    </citation>
    <scope>NUCLEOTIDE SEQUENCE</scope>
    <source>
        <strain evidence="2">KCTC 52189</strain>
    </source>
</reference>
<organism evidence="2 3">
    <name type="scientific">Marimonas arenosa</name>
    <dbReference type="NCBI Taxonomy" id="1795305"/>
    <lineage>
        <taxon>Bacteria</taxon>
        <taxon>Pseudomonadati</taxon>
        <taxon>Pseudomonadota</taxon>
        <taxon>Alphaproteobacteria</taxon>
        <taxon>Rhodobacterales</taxon>
        <taxon>Paracoccaceae</taxon>
        <taxon>Marimonas</taxon>
    </lineage>
</organism>
<name>A0AAE3WDU8_9RHOB</name>
<sequence length="128" mass="13289">MTATDTIRACFDAIDVGDAGAMLTCLAGDAALHVNQGSVRLGRDGFAELCARTNRCSGVARTDWVIFEAATGTRAAEDIVNGTYLETDAGLPEARGQTYRLPAAALFALEDGVAAYSSLADRMAPVSA</sequence>
<dbReference type="InterPro" id="IPR032710">
    <property type="entry name" value="NTF2-like_dom_sf"/>
</dbReference>
<accession>A0AAE3WDU8</accession>
<dbReference type="RefSeq" id="WP_306735203.1">
    <property type="nucleotide sequence ID" value="NZ_JANHAX010000002.1"/>
</dbReference>
<dbReference type="Gene3D" id="3.10.450.50">
    <property type="match status" value="1"/>
</dbReference>
<proteinExistence type="predicted"/>
<protein>
    <submittedName>
        <fullName evidence="2">Nuclear transport factor 2 family protein</fullName>
    </submittedName>
</protein>
<gene>
    <name evidence="2" type="ORF">NO357_08515</name>
</gene>
<dbReference type="SUPFAM" id="SSF54427">
    <property type="entry name" value="NTF2-like"/>
    <property type="match status" value="1"/>
</dbReference>
<feature type="domain" description="SnoaL-like" evidence="1">
    <location>
        <begin position="7"/>
        <end position="112"/>
    </location>
</feature>
<dbReference type="Pfam" id="PF12680">
    <property type="entry name" value="SnoaL_2"/>
    <property type="match status" value="1"/>
</dbReference>
<dbReference type="AlphaFoldDB" id="A0AAE3WDU8"/>
<dbReference type="EMBL" id="JANHAX010000002">
    <property type="protein sequence ID" value="MDQ2089935.1"/>
    <property type="molecule type" value="Genomic_DNA"/>
</dbReference>
<evidence type="ECO:0000259" key="1">
    <source>
        <dbReference type="Pfam" id="PF12680"/>
    </source>
</evidence>
<dbReference type="InterPro" id="IPR037401">
    <property type="entry name" value="SnoaL-like"/>
</dbReference>
<evidence type="ECO:0000313" key="3">
    <source>
        <dbReference type="Proteomes" id="UP001226762"/>
    </source>
</evidence>
<comment type="caution">
    <text evidence="2">The sequence shown here is derived from an EMBL/GenBank/DDBJ whole genome shotgun (WGS) entry which is preliminary data.</text>
</comment>